<sequence>MAAANALITADVLNYGSTSHSEIEETSTLVDEENVSTLISEKRTSMKQELKTICRTSAPLSVTFFLQYSLPVASTFSVGHISAKHLAAVSLATMTFNVTSSIFNGMATCLDTLCPAAFGAGKYKKVGLYFQRCILLMITLNIFIVLFWWNSGIFFRLFVKDSSLVALAQSYLRVMTFCTPAYILFEAGKRYLQAQNIFVAGQYALFIAAPINAFLNYALVWSKHFNLGFLGAPLGTTISYWILPTYLFYYSRMHSTDKCWAQPNVKAIFRDLKPMASLAINGTAMLLLEFIAFEILTLCSATFGTETLAAQSICSTLATLFFQIPFAASVASSTRISNLIGETNQRSAKIATKATYILSLALGVLNFCVLFFFRKQIAMLFTNDATVIGIAKGVIGILGLNQFWDAPNILGAGCLRAQARQHVGSRLNVIAYYIIGLPISLFLGFKMDLEIVGLWIGLLCGVFSLACSEFVCVFLTDWKSVIREAENRNKNRENSTI</sequence>
<organism evidence="7 8">
    <name type="scientific">Dekkera bruxellensis</name>
    <name type="common">Brettanomyces custersii</name>
    <dbReference type="NCBI Taxonomy" id="5007"/>
    <lineage>
        <taxon>Eukaryota</taxon>
        <taxon>Fungi</taxon>
        <taxon>Dikarya</taxon>
        <taxon>Ascomycota</taxon>
        <taxon>Saccharomycotina</taxon>
        <taxon>Pichiomycetes</taxon>
        <taxon>Pichiales</taxon>
        <taxon>Pichiaceae</taxon>
        <taxon>Brettanomyces</taxon>
    </lineage>
</organism>
<dbReference type="InterPro" id="IPR002528">
    <property type="entry name" value="MATE_fam"/>
</dbReference>
<feature type="transmembrane region" description="Helical" evidence="6">
    <location>
        <begin position="134"/>
        <end position="158"/>
    </location>
</feature>
<dbReference type="PANTHER" id="PTHR11206">
    <property type="entry name" value="MULTIDRUG RESISTANCE PROTEIN"/>
    <property type="match status" value="1"/>
</dbReference>
<comment type="similarity">
    <text evidence="2">Belongs to the multi antimicrobial extrusion (MATE) (TC 2.A.66.1) family.</text>
</comment>
<evidence type="ECO:0000313" key="8">
    <source>
        <dbReference type="Proteomes" id="UP000478008"/>
    </source>
</evidence>
<accession>A0A7D9D190</accession>
<feature type="transmembrane region" description="Helical" evidence="6">
    <location>
        <begin position="278"/>
        <end position="303"/>
    </location>
</feature>
<dbReference type="Proteomes" id="UP000478008">
    <property type="component" value="Unassembled WGS sequence"/>
</dbReference>
<comment type="subcellular location">
    <subcellularLocation>
        <location evidence="1">Membrane</location>
        <topology evidence="1">Multi-pass membrane protein</topology>
    </subcellularLocation>
</comment>
<evidence type="ECO:0000256" key="5">
    <source>
        <dbReference type="ARBA" id="ARBA00023136"/>
    </source>
</evidence>
<dbReference type="InterPro" id="IPR045069">
    <property type="entry name" value="MATE_euk"/>
</dbReference>
<dbReference type="GO" id="GO:0015297">
    <property type="term" value="F:antiporter activity"/>
    <property type="evidence" value="ECO:0007669"/>
    <property type="project" value="InterPro"/>
</dbReference>
<feature type="transmembrane region" description="Helical" evidence="6">
    <location>
        <begin position="354"/>
        <end position="373"/>
    </location>
</feature>
<feature type="transmembrane region" description="Helical" evidence="6">
    <location>
        <begin position="309"/>
        <end position="333"/>
    </location>
</feature>
<dbReference type="GO" id="GO:1990961">
    <property type="term" value="P:xenobiotic detoxification by transmembrane export across the plasma membrane"/>
    <property type="evidence" value="ECO:0007669"/>
    <property type="project" value="InterPro"/>
</dbReference>
<name>A0A7D9D190_DEKBR</name>
<dbReference type="GO" id="GO:0042910">
    <property type="term" value="F:xenobiotic transmembrane transporter activity"/>
    <property type="evidence" value="ECO:0007669"/>
    <property type="project" value="InterPro"/>
</dbReference>
<evidence type="ECO:0000256" key="1">
    <source>
        <dbReference type="ARBA" id="ARBA00004141"/>
    </source>
</evidence>
<protein>
    <submittedName>
        <fullName evidence="7">DEBR0S5_11562g1_1</fullName>
    </submittedName>
</protein>
<feature type="transmembrane region" description="Helical" evidence="6">
    <location>
        <begin position="451"/>
        <end position="475"/>
    </location>
</feature>
<keyword evidence="4 6" id="KW-1133">Transmembrane helix</keyword>
<evidence type="ECO:0000256" key="6">
    <source>
        <dbReference type="SAM" id="Phobius"/>
    </source>
</evidence>
<dbReference type="OMA" id="MCENTEA"/>
<evidence type="ECO:0000256" key="3">
    <source>
        <dbReference type="ARBA" id="ARBA00022692"/>
    </source>
</evidence>
<keyword evidence="3 6" id="KW-0812">Transmembrane</keyword>
<gene>
    <name evidence="7" type="ORF">DEBR0S5_11562G</name>
</gene>
<evidence type="ECO:0000256" key="4">
    <source>
        <dbReference type="ARBA" id="ARBA00022989"/>
    </source>
</evidence>
<feature type="transmembrane region" description="Helical" evidence="6">
    <location>
        <begin position="385"/>
        <end position="404"/>
    </location>
</feature>
<dbReference type="Pfam" id="PF01554">
    <property type="entry name" value="MatE"/>
    <property type="match status" value="2"/>
</dbReference>
<dbReference type="AlphaFoldDB" id="A0A7D9D190"/>
<dbReference type="CDD" id="cd13132">
    <property type="entry name" value="MATE_eukaryotic"/>
    <property type="match status" value="1"/>
</dbReference>
<dbReference type="NCBIfam" id="TIGR00797">
    <property type="entry name" value="matE"/>
    <property type="match status" value="1"/>
</dbReference>
<feature type="transmembrane region" description="Helical" evidence="6">
    <location>
        <begin position="164"/>
        <end position="185"/>
    </location>
</feature>
<dbReference type="GO" id="GO:0016020">
    <property type="term" value="C:membrane"/>
    <property type="evidence" value="ECO:0007669"/>
    <property type="project" value="UniProtKB-SubCell"/>
</dbReference>
<evidence type="ECO:0000256" key="2">
    <source>
        <dbReference type="ARBA" id="ARBA00010199"/>
    </source>
</evidence>
<feature type="transmembrane region" description="Helical" evidence="6">
    <location>
        <begin position="225"/>
        <end position="249"/>
    </location>
</feature>
<keyword evidence="8" id="KW-1185">Reference proteome</keyword>
<dbReference type="EMBL" id="CABFWN010000005">
    <property type="protein sequence ID" value="VUG19770.1"/>
    <property type="molecule type" value="Genomic_DNA"/>
</dbReference>
<feature type="transmembrane region" description="Helical" evidence="6">
    <location>
        <begin position="425"/>
        <end position="445"/>
    </location>
</feature>
<reference evidence="7 8" key="1">
    <citation type="submission" date="2019-07" db="EMBL/GenBank/DDBJ databases">
        <authorList>
            <person name="Friedrich A."/>
            <person name="Schacherer J."/>
        </authorList>
    </citation>
    <scope>NUCLEOTIDE SEQUENCE [LARGE SCALE GENOMIC DNA]</scope>
</reference>
<proteinExistence type="inferred from homology"/>
<keyword evidence="5 6" id="KW-0472">Membrane</keyword>
<feature type="transmembrane region" description="Helical" evidence="6">
    <location>
        <begin position="197"/>
        <end position="219"/>
    </location>
</feature>
<evidence type="ECO:0000313" key="7">
    <source>
        <dbReference type="EMBL" id="VUG19770.1"/>
    </source>
</evidence>